<comment type="caution">
    <text evidence="1">The sequence shown here is derived from an EMBL/GenBank/DDBJ whole genome shotgun (WGS) entry which is preliminary data.</text>
</comment>
<evidence type="ECO:0000313" key="1">
    <source>
        <dbReference type="EMBL" id="KAG8071392.1"/>
    </source>
</evidence>
<gene>
    <name evidence="1" type="ORF">GUJ93_ZPchr0006g42642</name>
</gene>
<proteinExistence type="predicted"/>
<dbReference type="AlphaFoldDB" id="A0A8J5STZ6"/>
<reference evidence="1" key="1">
    <citation type="journal article" date="2021" name="bioRxiv">
        <title>Whole Genome Assembly and Annotation of Northern Wild Rice, Zizania palustris L., Supports a Whole Genome Duplication in the Zizania Genus.</title>
        <authorList>
            <person name="Haas M."/>
            <person name="Kono T."/>
            <person name="Macchietto M."/>
            <person name="Millas R."/>
            <person name="McGilp L."/>
            <person name="Shao M."/>
            <person name="Duquette J."/>
            <person name="Hirsch C.N."/>
            <person name="Kimball J."/>
        </authorList>
    </citation>
    <scope>NUCLEOTIDE SEQUENCE</scope>
    <source>
        <tissue evidence="1">Fresh leaf tissue</tissue>
    </source>
</reference>
<dbReference type="EMBL" id="JAAALK010000283">
    <property type="protein sequence ID" value="KAG8071392.1"/>
    <property type="molecule type" value="Genomic_DNA"/>
</dbReference>
<evidence type="ECO:0000313" key="2">
    <source>
        <dbReference type="Proteomes" id="UP000729402"/>
    </source>
</evidence>
<dbReference type="Proteomes" id="UP000729402">
    <property type="component" value="Unassembled WGS sequence"/>
</dbReference>
<accession>A0A8J5STZ6</accession>
<sequence>MMAGAVNATRVRIPGNFPLGYVPSVRRQRLPRRHHPLRADAQRAAAAGDPGAPPVAYADYFSAYVRMVEGARGMGFDGAARTTSTWSGCAAQRGRRCARGRRSASAGTAST</sequence>
<protein>
    <submittedName>
        <fullName evidence="1">Uncharacterized protein</fullName>
    </submittedName>
</protein>
<organism evidence="1 2">
    <name type="scientific">Zizania palustris</name>
    <name type="common">Northern wild rice</name>
    <dbReference type="NCBI Taxonomy" id="103762"/>
    <lineage>
        <taxon>Eukaryota</taxon>
        <taxon>Viridiplantae</taxon>
        <taxon>Streptophyta</taxon>
        <taxon>Embryophyta</taxon>
        <taxon>Tracheophyta</taxon>
        <taxon>Spermatophyta</taxon>
        <taxon>Magnoliopsida</taxon>
        <taxon>Liliopsida</taxon>
        <taxon>Poales</taxon>
        <taxon>Poaceae</taxon>
        <taxon>BOP clade</taxon>
        <taxon>Oryzoideae</taxon>
        <taxon>Oryzeae</taxon>
        <taxon>Zizaniinae</taxon>
        <taxon>Zizania</taxon>
    </lineage>
</organism>
<reference evidence="1" key="2">
    <citation type="submission" date="2021-02" db="EMBL/GenBank/DDBJ databases">
        <authorList>
            <person name="Kimball J.A."/>
            <person name="Haas M.W."/>
            <person name="Macchietto M."/>
            <person name="Kono T."/>
            <person name="Duquette J."/>
            <person name="Shao M."/>
        </authorList>
    </citation>
    <scope>NUCLEOTIDE SEQUENCE</scope>
    <source>
        <tissue evidence="1">Fresh leaf tissue</tissue>
    </source>
</reference>
<name>A0A8J5STZ6_ZIZPA</name>
<keyword evidence="2" id="KW-1185">Reference proteome</keyword>